<dbReference type="EMBL" id="CP013652">
    <property type="protein sequence ID" value="ALS24441.1"/>
    <property type="molecule type" value="Genomic_DNA"/>
</dbReference>
<reference evidence="1 2" key="2">
    <citation type="journal article" date="2016" name="Genome Announc.">
        <title>Complete Genome Sequences of Two Interactive Moderate Thermophiles, Paenibacillus napthalenovorans 32O-Y and Paenibacillus sp. 32O-W.</title>
        <authorList>
            <person name="Butler R.R.III."/>
            <person name="Wang J."/>
            <person name="Stark B.C."/>
            <person name="Pombert J.F."/>
        </authorList>
    </citation>
    <scope>NUCLEOTIDE SEQUENCE [LARGE SCALE GENOMIC DNA]</scope>
    <source>
        <strain evidence="1 2">32O-Y</strain>
    </source>
</reference>
<sequence length="71" mass="7673">MFLAEEAAATASKFTGFDPFVILFTIIIAIGLVRLLAAPKKNPFAIGFTIVSLLVFLTLDVVMVMGWLGKL</sequence>
<dbReference type="OrthoDB" id="2679967at2"/>
<keyword evidence="2" id="KW-1185">Reference proteome</keyword>
<evidence type="ECO:0000313" key="1">
    <source>
        <dbReference type="EMBL" id="ALS24441.1"/>
    </source>
</evidence>
<dbReference type="KEGG" id="pnp:IJ22_41450"/>
<dbReference type="PATRIC" id="fig|162209.4.peg.4388"/>
<dbReference type="Proteomes" id="UP000061660">
    <property type="component" value="Chromosome"/>
</dbReference>
<evidence type="ECO:0000313" key="2">
    <source>
        <dbReference type="Proteomes" id="UP000061660"/>
    </source>
</evidence>
<dbReference type="RefSeq" id="WP_062410109.1">
    <property type="nucleotide sequence ID" value="NZ_BJCS01000011.1"/>
</dbReference>
<dbReference type="AlphaFoldDB" id="A0A0U2UE01"/>
<name>A0A0U2UE01_9BACL</name>
<reference evidence="2" key="1">
    <citation type="submission" date="2015-12" db="EMBL/GenBank/DDBJ databases">
        <title>Complete genome sequences of two moderately thermophilic Paenibacillus species.</title>
        <authorList>
            <person name="Butler R.III."/>
            <person name="Wang J."/>
            <person name="Stark B.C."/>
            <person name="Pombert J.-F."/>
        </authorList>
    </citation>
    <scope>NUCLEOTIDE SEQUENCE [LARGE SCALE GENOMIC DNA]</scope>
    <source>
        <strain evidence="2">32O-Y</strain>
    </source>
</reference>
<gene>
    <name evidence="1" type="ORF">IJ22_41450</name>
</gene>
<protein>
    <submittedName>
        <fullName evidence="1">Uncharacterized protein</fullName>
    </submittedName>
</protein>
<organism evidence="1 2">
    <name type="scientific">Paenibacillus naphthalenovorans</name>
    <dbReference type="NCBI Taxonomy" id="162209"/>
    <lineage>
        <taxon>Bacteria</taxon>
        <taxon>Bacillati</taxon>
        <taxon>Bacillota</taxon>
        <taxon>Bacilli</taxon>
        <taxon>Bacillales</taxon>
        <taxon>Paenibacillaceae</taxon>
        <taxon>Paenibacillus</taxon>
    </lineage>
</organism>
<accession>A0A0U2UE01</accession>
<proteinExistence type="predicted"/>